<dbReference type="SUPFAM" id="SSF46785">
    <property type="entry name" value="Winged helix' DNA-binding domain"/>
    <property type="match status" value="1"/>
</dbReference>
<dbReference type="Gene3D" id="1.10.10.10">
    <property type="entry name" value="Winged helix-like DNA-binding domain superfamily/Winged helix DNA-binding domain"/>
    <property type="match status" value="1"/>
</dbReference>
<evidence type="ECO:0000256" key="2">
    <source>
        <dbReference type="ARBA" id="ARBA00023015"/>
    </source>
</evidence>
<keyword evidence="2" id="KW-0805">Transcription regulation</keyword>
<sequence length="309" mass="34356">MNIEAVRAFVLIAEHGRFQDAAAELRVTQQAVSKRIAALERFLGVPLFTRGGHGAELTVDGRAFLPHAKAVLLAVRGAVESVQPDRRALRVDVLRRRLVSADLVLDFHRRHPEVEIDLVDLGGAQAAFDALLDGSIDAAFCCVRDASALPAVISHRRVHDEPLELLVGPRHPLAIAREIRLVDLAAYRVWVPGIVVGTEWGDYYEAMAEDFRIGIDATGPDFGMEHLLDTITDSATLTTFIGPRMRIAWPQRHELRRIPIRRPTPIYPWSLAWHSVNRHPALGTLRDHLPETAAPTSGPDAWLPKWART</sequence>
<protein>
    <submittedName>
        <fullName evidence="7">LysR family transcriptional regulator</fullName>
    </submittedName>
</protein>
<dbReference type="PANTHER" id="PTHR30346:SF0">
    <property type="entry name" value="HCA OPERON TRANSCRIPTIONAL ACTIVATOR HCAR"/>
    <property type="match status" value="1"/>
</dbReference>
<dbReference type="RefSeq" id="WP_345357340.1">
    <property type="nucleotide sequence ID" value="NZ_BAABHJ010000012.1"/>
</dbReference>
<dbReference type="Pfam" id="PF03466">
    <property type="entry name" value="LysR_substrate"/>
    <property type="match status" value="1"/>
</dbReference>
<keyword evidence="3" id="KW-0238">DNA-binding</keyword>
<evidence type="ECO:0000313" key="8">
    <source>
        <dbReference type="Proteomes" id="UP001500212"/>
    </source>
</evidence>
<evidence type="ECO:0000256" key="3">
    <source>
        <dbReference type="ARBA" id="ARBA00023125"/>
    </source>
</evidence>
<gene>
    <name evidence="7" type="ORF">GCM10023195_44110</name>
</gene>
<accession>A0ABP8TKT1</accession>
<dbReference type="Proteomes" id="UP001500212">
    <property type="component" value="Unassembled WGS sequence"/>
</dbReference>
<dbReference type="PANTHER" id="PTHR30346">
    <property type="entry name" value="TRANSCRIPTIONAL DUAL REGULATOR HCAR-RELATED"/>
    <property type="match status" value="1"/>
</dbReference>
<comment type="similarity">
    <text evidence="1">Belongs to the LysR transcriptional regulatory family.</text>
</comment>
<dbReference type="Gene3D" id="3.40.190.10">
    <property type="entry name" value="Periplasmic binding protein-like II"/>
    <property type="match status" value="2"/>
</dbReference>
<evidence type="ECO:0000313" key="7">
    <source>
        <dbReference type="EMBL" id="GAA4610614.1"/>
    </source>
</evidence>
<organism evidence="7 8">
    <name type="scientific">Actinoallomurus liliacearum</name>
    <dbReference type="NCBI Taxonomy" id="1080073"/>
    <lineage>
        <taxon>Bacteria</taxon>
        <taxon>Bacillati</taxon>
        <taxon>Actinomycetota</taxon>
        <taxon>Actinomycetes</taxon>
        <taxon>Streptosporangiales</taxon>
        <taxon>Thermomonosporaceae</taxon>
        <taxon>Actinoallomurus</taxon>
    </lineage>
</organism>
<proteinExistence type="inferred from homology"/>
<feature type="domain" description="HTH lysR-type" evidence="6">
    <location>
        <begin position="1"/>
        <end position="58"/>
    </location>
</feature>
<evidence type="ECO:0000259" key="6">
    <source>
        <dbReference type="PROSITE" id="PS50931"/>
    </source>
</evidence>
<dbReference type="SUPFAM" id="SSF53850">
    <property type="entry name" value="Periplasmic binding protein-like II"/>
    <property type="match status" value="1"/>
</dbReference>
<dbReference type="InterPro" id="IPR036388">
    <property type="entry name" value="WH-like_DNA-bd_sf"/>
</dbReference>
<reference evidence="8" key="1">
    <citation type="journal article" date="2019" name="Int. J. Syst. Evol. Microbiol.">
        <title>The Global Catalogue of Microorganisms (GCM) 10K type strain sequencing project: providing services to taxonomists for standard genome sequencing and annotation.</title>
        <authorList>
            <consortium name="The Broad Institute Genomics Platform"/>
            <consortium name="The Broad Institute Genome Sequencing Center for Infectious Disease"/>
            <person name="Wu L."/>
            <person name="Ma J."/>
        </authorList>
    </citation>
    <scope>NUCLEOTIDE SEQUENCE [LARGE SCALE GENOMIC DNA]</scope>
    <source>
        <strain evidence="8">JCM 17938</strain>
    </source>
</reference>
<keyword evidence="8" id="KW-1185">Reference proteome</keyword>
<dbReference type="EMBL" id="BAABHJ010000012">
    <property type="protein sequence ID" value="GAA4610614.1"/>
    <property type="molecule type" value="Genomic_DNA"/>
</dbReference>
<dbReference type="Pfam" id="PF00126">
    <property type="entry name" value="HTH_1"/>
    <property type="match status" value="1"/>
</dbReference>
<evidence type="ECO:0000256" key="5">
    <source>
        <dbReference type="SAM" id="MobiDB-lite"/>
    </source>
</evidence>
<comment type="caution">
    <text evidence="7">The sequence shown here is derived from an EMBL/GenBank/DDBJ whole genome shotgun (WGS) entry which is preliminary data.</text>
</comment>
<evidence type="ECO:0000256" key="4">
    <source>
        <dbReference type="ARBA" id="ARBA00023163"/>
    </source>
</evidence>
<evidence type="ECO:0000256" key="1">
    <source>
        <dbReference type="ARBA" id="ARBA00009437"/>
    </source>
</evidence>
<keyword evidence="4" id="KW-0804">Transcription</keyword>
<dbReference type="InterPro" id="IPR036390">
    <property type="entry name" value="WH_DNA-bd_sf"/>
</dbReference>
<name>A0ABP8TKT1_9ACTN</name>
<dbReference type="PRINTS" id="PR00039">
    <property type="entry name" value="HTHLYSR"/>
</dbReference>
<dbReference type="InterPro" id="IPR000847">
    <property type="entry name" value="LysR_HTH_N"/>
</dbReference>
<feature type="region of interest" description="Disordered" evidence="5">
    <location>
        <begin position="288"/>
        <end position="309"/>
    </location>
</feature>
<dbReference type="InterPro" id="IPR005119">
    <property type="entry name" value="LysR_subst-bd"/>
</dbReference>
<dbReference type="PROSITE" id="PS50931">
    <property type="entry name" value="HTH_LYSR"/>
    <property type="match status" value="1"/>
</dbReference>